<feature type="binding site" evidence="11">
    <location>
        <position position="80"/>
    </location>
    <ligand>
        <name>Zn(2+)</name>
        <dbReference type="ChEBI" id="CHEBI:29105"/>
        <label>1</label>
    </ligand>
</feature>
<evidence type="ECO:0000256" key="8">
    <source>
        <dbReference type="ARBA" id="ARBA00023049"/>
    </source>
</evidence>
<evidence type="ECO:0000256" key="4">
    <source>
        <dbReference type="ARBA" id="ARBA00022670"/>
    </source>
</evidence>
<dbReference type="OrthoDB" id="9804934at2"/>
<dbReference type="SUPFAM" id="SSF53187">
    <property type="entry name" value="Zn-dependent exopeptidases"/>
    <property type="match status" value="1"/>
</dbReference>
<dbReference type="InterPro" id="IPR001261">
    <property type="entry name" value="ArgE/DapE_CS"/>
</dbReference>
<reference evidence="13 14" key="1">
    <citation type="submission" date="2016-10" db="EMBL/GenBank/DDBJ databases">
        <authorList>
            <person name="de Groot N.N."/>
        </authorList>
    </citation>
    <scope>NUCLEOTIDE SEQUENCE [LARGE SCALE GENOMIC DNA]</scope>
    <source>
        <strain evidence="13 14">KH1P1</strain>
    </source>
</reference>
<accession>A0A1I0HXJ4</accession>
<dbReference type="GO" id="GO:0006518">
    <property type="term" value="P:peptide metabolic process"/>
    <property type="evidence" value="ECO:0007669"/>
    <property type="project" value="InterPro"/>
</dbReference>
<evidence type="ECO:0000256" key="7">
    <source>
        <dbReference type="ARBA" id="ARBA00022833"/>
    </source>
</evidence>
<comment type="cofactor">
    <cofactor evidence="11">
        <name>Zn(2+)</name>
        <dbReference type="ChEBI" id="CHEBI:29105"/>
    </cofactor>
    <text evidence="11">Binds 2 Zn(2+) ions per subunit.</text>
</comment>
<evidence type="ECO:0000256" key="1">
    <source>
        <dbReference type="ARBA" id="ARBA00000870"/>
    </source>
</evidence>
<organism evidence="13 14">
    <name type="scientific">[Clostridium] aminophilum</name>
    <dbReference type="NCBI Taxonomy" id="1526"/>
    <lineage>
        <taxon>Bacteria</taxon>
        <taxon>Bacillati</taxon>
        <taxon>Bacillota</taxon>
        <taxon>Clostridia</taxon>
        <taxon>Lachnospirales</taxon>
        <taxon>Lachnospiraceae</taxon>
    </lineage>
</organism>
<evidence type="ECO:0000256" key="2">
    <source>
        <dbReference type="ARBA" id="ARBA00009692"/>
    </source>
</evidence>
<dbReference type="NCBIfam" id="NF009920">
    <property type="entry name" value="PRK13381.1"/>
    <property type="match status" value="1"/>
</dbReference>
<dbReference type="GO" id="GO:0008237">
    <property type="term" value="F:metallopeptidase activity"/>
    <property type="evidence" value="ECO:0007669"/>
    <property type="project" value="UniProtKB-KW"/>
</dbReference>
<keyword evidence="7 11" id="KW-0862">Zinc</keyword>
<evidence type="ECO:0000256" key="3">
    <source>
        <dbReference type="ARBA" id="ARBA00022438"/>
    </source>
</evidence>
<dbReference type="InterPro" id="IPR011650">
    <property type="entry name" value="Peptidase_M20_dimer"/>
</dbReference>
<dbReference type="STRING" id="1526.SAMN02910262_02472"/>
<dbReference type="NCBIfam" id="NF003976">
    <property type="entry name" value="PRK05469.1"/>
    <property type="match status" value="1"/>
</dbReference>
<comment type="catalytic activity">
    <reaction evidence="1">
        <text>Release of the N-terminal residue from a tripeptide.</text>
        <dbReference type="EC" id="3.4.11.4"/>
    </reaction>
</comment>
<feature type="active site" description="Proton acceptor" evidence="10">
    <location>
        <position position="175"/>
    </location>
</feature>
<evidence type="ECO:0000256" key="5">
    <source>
        <dbReference type="ARBA" id="ARBA00022723"/>
    </source>
</evidence>
<dbReference type="InterPro" id="IPR002933">
    <property type="entry name" value="Peptidase_M20"/>
</dbReference>
<proteinExistence type="inferred from homology"/>
<dbReference type="AlphaFoldDB" id="A0A1I0HXJ4"/>
<dbReference type="InterPro" id="IPR010161">
    <property type="entry name" value="Peptidase_M20B"/>
</dbReference>
<feature type="binding site" evidence="11">
    <location>
        <position position="141"/>
    </location>
    <ligand>
        <name>Zn(2+)</name>
        <dbReference type="ChEBI" id="CHEBI:29105"/>
        <label>1</label>
    </ligand>
</feature>
<evidence type="ECO:0000313" key="14">
    <source>
        <dbReference type="Proteomes" id="UP000199820"/>
    </source>
</evidence>
<dbReference type="Gene3D" id="3.30.70.360">
    <property type="match status" value="1"/>
</dbReference>
<dbReference type="EC" id="3.4.11.4" evidence="9"/>
<keyword evidence="5 11" id="KW-0479">Metal-binding</keyword>
<gene>
    <name evidence="13" type="ORF">SAMN04487771_10617</name>
</gene>
<dbReference type="GO" id="GO:0045148">
    <property type="term" value="F:tripeptide aminopeptidase activity"/>
    <property type="evidence" value="ECO:0007669"/>
    <property type="project" value="UniProtKB-UniRule"/>
</dbReference>
<keyword evidence="4" id="KW-0645">Protease</keyword>
<dbReference type="PANTHER" id="PTHR42994:SF1">
    <property type="entry name" value="PEPTIDASE T"/>
    <property type="match status" value="1"/>
</dbReference>
<evidence type="ECO:0000313" key="13">
    <source>
        <dbReference type="EMBL" id="SET88812.1"/>
    </source>
</evidence>
<dbReference type="eggNOG" id="COG2195">
    <property type="taxonomic scope" value="Bacteria"/>
</dbReference>
<feature type="active site" evidence="10">
    <location>
        <position position="82"/>
    </location>
</feature>
<dbReference type="RefSeq" id="WP_074650358.1">
    <property type="nucleotide sequence ID" value="NZ_FOIL01000061.1"/>
</dbReference>
<dbReference type="PIRSF" id="PIRSF037215">
    <property type="entry name" value="Peptidase_M20B"/>
    <property type="match status" value="1"/>
</dbReference>
<dbReference type="Proteomes" id="UP000199820">
    <property type="component" value="Unassembled WGS sequence"/>
</dbReference>
<keyword evidence="14" id="KW-1185">Reference proteome</keyword>
<evidence type="ECO:0000256" key="6">
    <source>
        <dbReference type="ARBA" id="ARBA00022801"/>
    </source>
</evidence>
<comment type="similarity">
    <text evidence="2">Belongs to the peptidase M20B family.</text>
</comment>
<evidence type="ECO:0000259" key="12">
    <source>
        <dbReference type="Pfam" id="PF07687"/>
    </source>
</evidence>
<dbReference type="GO" id="GO:0006508">
    <property type="term" value="P:proteolysis"/>
    <property type="evidence" value="ECO:0007669"/>
    <property type="project" value="UniProtKB-UniRule"/>
</dbReference>
<name>A0A1I0HXJ4_9FIRM</name>
<dbReference type="Gene3D" id="3.40.630.10">
    <property type="entry name" value="Zn peptidases"/>
    <property type="match status" value="1"/>
</dbReference>
<evidence type="ECO:0000256" key="9">
    <source>
        <dbReference type="NCBIfam" id="TIGR01882"/>
    </source>
</evidence>
<feature type="binding site" evidence="11">
    <location>
        <position position="141"/>
    </location>
    <ligand>
        <name>Zn(2+)</name>
        <dbReference type="ChEBI" id="CHEBI:29105"/>
        <label>2</label>
    </ligand>
</feature>
<keyword evidence="8" id="KW-0482">Metalloprotease</keyword>
<dbReference type="PROSITE" id="PS00758">
    <property type="entry name" value="ARGE_DAPE_CPG2_1"/>
    <property type="match status" value="1"/>
</dbReference>
<sequence length="407" mass="45187">MDVLERFMGYARISTQSAEEKESQPSTAKQFDLARVLEKELIGMGAADVRLTGHCYVYARIPSTLPEGMKERHKVGFIAHMDTAPSASDDHVTPRVVDNYDGGDIELGHGKVLSPRHFPKLLEAVGCDLCVADGRTLLGADDKAGIAEIMAMAEYFLTHPEIPHGEIEIAFTPDEEVGRGTENFDISGFGADAAYTVDGGTLGELEYENFNAAEGKVLIHGVNIHPGEAKDKMINAQLVAMEFNRLLPECIPANTEKREGFFHLCHMAGDESECRMTYIIRDHDKEKFEEKKRQFREAADTLNRKLEPTDASVEVSLRDEYYNMIEKIRPHMELVDAAAEAYRDQGIEPVFVPIRGGTDGAMLSWKGLPCPNLSTGGENYHGIYEYLNVNSMRKMVDVLVSLAQKLA</sequence>
<evidence type="ECO:0000256" key="11">
    <source>
        <dbReference type="PIRSR" id="PIRSR037215-2"/>
    </source>
</evidence>
<dbReference type="NCBIfam" id="TIGR01882">
    <property type="entry name" value="peptidase-T"/>
    <property type="match status" value="1"/>
</dbReference>
<keyword evidence="6" id="KW-0378">Hydrolase</keyword>
<dbReference type="PROSITE" id="PS00759">
    <property type="entry name" value="ARGE_DAPE_CPG2_2"/>
    <property type="match status" value="1"/>
</dbReference>
<dbReference type="GO" id="GO:0008270">
    <property type="term" value="F:zinc ion binding"/>
    <property type="evidence" value="ECO:0007669"/>
    <property type="project" value="InterPro"/>
</dbReference>
<feature type="binding site" evidence="11">
    <location>
        <position position="198"/>
    </location>
    <ligand>
        <name>Zn(2+)</name>
        <dbReference type="ChEBI" id="CHEBI:29105"/>
        <label>1</label>
    </ligand>
</feature>
<dbReference type="CDD" id="cd03892">
    <property type="entry name" value="M20_peptT"/>
    <property type="match status" value="1"/>
</dbReference>
<feature type="binding site" evidence="11">
    <location>
        <position position="176"/>
    </location>
    <ligand>
        <name>Zn(2+)</name>
        <dbReference type="ChEBI" id="CHEBI:29105"/>
        <label>2</label>
    </ligand>
</feature>
<dbReference type="Pfam" id="PF07687">
    <property type="entry name" value="M20_dimer"/>
    <property type="match status" value="1"/>
</dbReference>
<dbReference type="EMBL" id="FOIL01000061">
    <property type="protein sequence ID" value="SET88812.1"/>
    <property type="molecule type" value="Genomic_DNA"/>
</dbReference>
<feature type="domain" description="Peptidase M20 dimerisation" evidence="12">
    <location>
        <begin position="207"/>
        <end position="305"/>
    </location>
</feature>
<feature type="binding site" evidence="11">
    <location>
        <position position="381"/>
    </location>
    <ligand>
        <name>Zn(2+)</name>
        <dbReference type="ChEBI" id="CHEBI:29105"/>
        <label>2</label>
    </ligand>
</feature>
<dbReference type="InterPro" id="IPR036264">
    <property type="entry name" value="Bact_exopeptidase_dim_dom"/>
</dbReference>
<dbReference type="SUPFAM" id="SSF55031">
    <property type="entry name" value="Bacterial exopeptidase dimerisation domain"/>
    <property type="match status" value="1"/>
</dbReference>
<evidence type="ECO:0000256" key="10">
    <source>
        <dbReference type="PIRSR" id="PIRSR037215-1"/>
    </source>
</evidence>
<dbReference type="Pfam" id="PF01546">
    <property type="entry name" value="Peptidase_M20"/>
    <property type="match status" value="1"/>
</dbReference>
<keyword evidence="3 13" id="KW-0031">Aminopeptidase</keyword>
<dbReference type="PANTHER" id="PTHR42994">
    <property type="entry name" value="PEPTIDASE T"/>
    <property type="match status" value="1"/>
</dbReference>
<protein>
    <recommendedName>
        <fullName evidence="9">Peptidase T</fullName>
        <ecNumber evidence="9">3.4.11.4</ecNumber>
    </recommendedName>
</protein>